<protein>
    <submittedName>
        <fullName evidence="3">Uncharacterized protein</fullName>
    </submittedName>
</protein>
<reference evidence="4" key="2">
    <citation type="submission" date="2016-03" db="EMBL/GenBank/DDBJ databases">
        <authorList>
            <person name="Seldin L."/>
        </authorList>
    </citation>
    <scope>NUCLEOTIDE SEQUENCE [LARGE SCALE GENOMIC DNA]</scope>
    <source>
        <strain evidence="4">PP9</strain>
    </source>
</reference>
<keyword evidence="2" id="KW-0964">Secreted</keyword>
<proteinExistence type="predicted"/>
<dbReference type="PROSITE" id="PS00118">
    <property type="entry name" value="PA2_HIS"/>
    <property type="match status" value="1"/>
</dbReference>
<dbReference type="AlphaFoldDB" id="A0A143HGV9"/>
<gene>
    <name evidence="3" type="ORF">ATY39_17140</name>
</gene>
<reference evidence="3 4" key="1">
    <citation type="journal article" date="2016" name="Genome Announc.">
        <title>Whole-Genome Sequence of Rummeliibacillus stabekisii Strain PP9 Isolated from Antarctic Soil.</title>
        <authorList>
            <person name="da Mota F.F."/>
            <person name="Vollu R.E."/>
            <person name="Jurelevicius D."/>
            <person name="Seldin L."/>
        </authorList>
    </citation>
    <scope>NUCLEOTIDE SEQUENCE [LARGE SCALE GENOMIC DNA]</scope>
    <source>
        <strain evidence="3 4">PP9</strain>
    </source>
</reference>
<dbReference type="GO" id="GO:0005576">
    <property type="term" value="C:extracellular region"/>
    <property type="evidence" value="ECO:0007669"/>
    <property type="project" value="UniProtKB-SubCell"/>
</dbReference>
<dbReference type="GO" id="GO:0004623">
    <property type="term" value="F:phospholipase A2 activity"/>
    <property type="evidence" value="ECO:0007669"/>
    <property type="project" value="InterPro"/>
</dbReference>
<dbReference type="Gene3D" id="1.20.90.10">
    <property type="entry name" value="Phospholipase A2 domain"/>
    <property type="match status" value="1"/>
</dbReference>
<keyword evidence="4" id="KW-1185">Reference proteome</keyword>
<dbReference type="EMBL" id="CP014806">
    <property type="protein sequence ID" value="AMX00955.1"/>
    <property type="molecule type" value="Genomic_DNA"/>
</dbReference>
<dbReference type="GO" id="GO:0050482">
    <property type="term" value="P:arachidonate secretion"/>
    <property type="evidence" value="ECO:0007669"/>
    <property type="project" value="InterPro"/>
</dbReference>
<evidence type="ECO:0000256" key="2">
    <source>
        <dbReference type="ARBA" id="ARBA00022525"/>
    </source>
</evidence>
<dbReference type="InterPro" id="IPR036444">
    <property type="entry name" value="PLipase_A2_dom_sf"/>
</dbReference>
<dbReference type="RefSeq" id="WP_066791798.1">
    <property type="nucleotide sequence ID" value="NZ_CP014806.1"/>
</dbReference>
<dbReference type="OrthoDB" id="5125543at2"/>
<dbReference type="Proteomes" id="UP000076021">
    <property type="component" value="Chromosome"/>
</dbReference>
<dbReference type="GO" id="GO:0006644">
    <property type="term" value="P:phospholipid metabolic process"/>
    <property type="evidence" value="ECO:0007669"/>
    <property type="project" value="InterPro"/>
</dbReference>
<sequence length="252" mass="28265">MEVGYHLNQEEITALISSFKQKQKFQNLMREIKRYSELDFDTEKAEVIQALKFDTTKGEQVITAKALVLQFSDKVNIRYITRYLNGDLETTNDFFVGTLNHSSIEEPEKILQTVMRASDDNVVSVIKNEFDEEAVEMSAEANEKFEEEFNYDENYEPGQLVGQVDAQSPIKGCIAGGYIYCGDSCGGYPACKSTKSGVNGLDNCCKTHDCCYNTYGVGYPHCYCDQQLCDCAQAAPFAKAKILVESAFCFVC</sequence>
<evidence type="ECO:0000313" key="3">
    <source>
        <dbReference type="EMBL" id="AMX00955.1"/>
    </source>
</evidence>
<accession>A0A143HGV9</accession>
<dbReference type="STRING" id="241244.ATY39_17140"/>
<comment type="subcellular location">
    <subcellularLocation>
        <location evidence="1">Secreted</location>
    </subcellularLocation>
</comment>
<dbReference type="KEGG" id="rst:ATY39_17140"/>
<organism evidence="3 4">
    <name type="scientific">Rummeliibacillus stabekisii</name>
    <dbReference type="NCBI Taxonomy" id="241244"/>
    <lineage>
        <taxon>Bacteria</taxon>
        <taxon>Bacillati</taxon>
        <taxon>Bacillota</taxon>
        <taxon>Bacilli</taxon>
        <taxon>Bacillales</taxon>
        <taxon>Caryophanaceae</taxon>
        <taxon>Rummeliibacillus</taxon>
    </lineage>
</organism>
<dbReference type="InterPro" id="IPR033113">
    <property type="entry name" value="PLA2_histidine"/>
</dbReference>
<name>A0A143HGV9_9BACL</name>
<evidence type="ECO:0000256" key="1">
    <source>
        <dbReference type="ARBA" id="ARBA00004613"/>
    </source>
</evidence>
<evidence type="ECO:0000313" key="4">
    <source>
        <dbReference type="Proteomes" id="UP000076021"/>
    </source>
</evidence>
<dbReference type="SUPFAM" id="SSF48619">
    <property type="entry name" value="Phospholipase A2, PLA2"/>
    <property type="match status" value="1"/>
</dbReference>